<evidence type="ECO:0000259" key="6">
    <source>
        <dbReference type="PROSITE" id="PS51721"/>
    </source>
</evidence>
<protein>
    <submittedName>
        <fullName evidence="7">GTP-binding protein</fullName>
    </submittedName>
</protein>
<name>A0A167U6C8_9HYPO</name>
<reference evidence="7 8" key="1">
    <citation type="journal article" date="2016" name="Genome Biol. Evol.">
        <title>Divergent and convergent evolution of fungal pathogenicity.</title>
        <authorList>
            <person name="Shang Y."/>
            <person name="Xiao G."/>
            <person name="Zheng P."/>
            <person name="Cen K."/>
            <person name="Zhan S."/>
            <person name="Wang C."/>
        </authorList>
    </citation>
    <scope>NUCLEOTIDE SEQUENCE [LARGE SCALE GENOMIC DNA]</scope>
    <source>
        <strain evidence="7 8">RCEF 264</strain>
    </source>
</reference>
<dbReference type="Pfam" id="PF01926">
    <property type="entry name" value="MMR_HSR1"/>
    <property type="match status" value="1"/>
</dbReference>
<feature type="compositionally biased region" description="Acidic residues" evidence="5">
    <location>
        <begin position="173"/>
        <end position="199"/>
    </location>
</feature>
<dbReference type="Gene3D" id="1.10.1580.10">
    <property type="match status" value="1"/>
</dbReference>
<feature type="region of interest" description="Disordered" evidence="5">
    <location>
        <begin position="1"/>
        <end position="60"/>
    </location>
</feature>
<dbReference type="InterPro" id="IPR030378">
    <property type="entry name" value="G_CP_dom"/>
</dbReference>
<keyword evidence="8" id="KW-1185">Reference proteome</keyword>
<dbReference type="InterPro" id="IPR027417">
    <property type="entry name" value="P-loop_NTPase"/>
</dbReference>
<evidence type="ECO:0000256" key="4">
    <source>
        <dbReference type="ARBA" id="ARBA00023242"/>
    </source>
</evidence>
<feature type="compositionally biased region" description="Basic and acidic residues" evidence="5">
    <location>
        <begin position="76"/>
        <end position="88"/>
    </location>
</feature>
<evidence type="ECO:0000313" key="7">
    <source>
        <dbReference type="EMBL" id="OAA61283.1"/>
    </source>
</evidence>
<dbReference type="PANTHER" id="PTHR11089">
    <property type="entry name" value="GTP-BINDING PROTEIN-RELATED"/>
    <property type="match status" value="1"/>
</dbReference>
<dbReference type="SUPFAM" id="SSF52540">
    <property type="entry name" value="P-loop containing nucleoside triphosphate hydrolases"/>
    <property type="match status" value="1"/>
</dbReference>
<evidence type="ECO:0000256" key="2">
    <source>
        <dbReference type="ARBA" id="ARBA00022741"/>
    </source>
</evidence>
<dbReference type="GO" id="GO:0003924">
    <property type="term" value="F:GTPase activity"/>
    <property type="evidence" value="ECO:0007669"/>
    <property type="project" value="EnsemblFungi"/>
</dbReference>
<sequence length="607" mass="64283">MAGTINKPRKPTSKRQPVRLRHRIEKAAAAKQRKLRKQGKQNPEWRSKLKKDPGIPNLFPYKEKLLHQIEETRIRKQEEAQRRRELAKANKTGTASEAAAEGGDDDMLEDEENEEDVDGEGDGGMDVEEGGDDDDDDDDEEVDESNPMAALIASARRAAKEHGAGRRRKGAGGDDDGDSMDEDAYDDEEEDDHDDEDENNVIPVSGGATSRKAYDKVFKSVVEQADVVLYVLDARDPEGTRSRDVEQAVLASSGKRLILVLNKVDLVPPPVLRAWLQHLRNVFPTLPLRAAGAAAQATTFHHHRDLSAAATSAALFRALKAFAASRNLKRAVSVGVIGYPNVGKSSVINALLGRLSGNGGGGGGRQMQRAACPAGAEAGVTTAIRAVKIDSKLTLLDSPGIVFPSERGAASSFKTTADYHAHLILLNAVPPKLIADPVPALLLRRLAAAPAVASSGGASTGAAAAATAGSRLQALTDLYDLPPLLTSRDTGDLTTDFLVQVARKRGRLGRGGVPNLHAAAMTVITDWRDGRIPGWVEAPAAAVTSAAVAAAAAANKGAAADTDMADASGAPPVAAPTVVVDQKQIVTEWAKEFKLDGLWGDDDTTEA</sequence>
<gene>
    <name evidence="7" type="ORF">SPI_05307</name>
</gene>
<dbReference type="PROSITE" id="PS51721">
    <property type="entry name" value="G_CP"/>
    <property type="match status" value="1"/>
</dbReference>
<keyword evidence="3" id="KW-0342">GTP-binding</keyword>
<dbReference type="InterPro" id="IPR014813">
    <property type="entry name" value="Gnl3_N_dom"/>
</dbReference>
<dbReference type="PANTHER" id="PTHR11089:SF30">
    <property type="entry name" value="GUANINE NUCLEOTIDE-BINDING PROTEIN-LIKE 3 HOMOLOG"/>
    <property type="match status" value="1"/>
</dbReference>
<evidence type="ECO:0000256" key="5">
    <source>
        <dbReference type="SAM" id="MobiDB-lite"/>
    </source>
</evidence>
<evidence type="ECO:0000256" key="1">
    <source>
        <dbReference type="ARBA" id="ARBA00004123"/>
    </source>
</evidence>
<dbReference type="Gene3D" id="3.40.50.300">
    <property type="entry name" value="P-loop containing nucleotide triphosphate hydrolases"/>
    <property type="match status" value="1"/>
</dbReference>
<dbReference type="GO" id="GO:0000055">
    <property type="term" value="P:ribosomal large subunit export from nucleus"/>
    <property type="evidence" value="ECO:0007669"/>
    <property type="project" value="EnsemblFungi"/>
</dbReference>
<evidence type="ECO:0000313" key="8">
    <source>
        <dbReference type="Proteomes" id="UP000076874"/>
    </source>
</evidence>
<keyword evidence="2" id="KW-0547">Nucleotide-binding</keyword>
<keyword evidence="4" id="KW-0539">Nucleus</keyword>
<dbReference type="AlphaFoldDB" id="A0A167U6C8"/>
<feature type="domain" description="CP-type G" evidence="6">
    <location>
        <begin position="214"/>
        <end position="404"/>
    </location>
</feature>
<organism evidence="7 8">
    <name type="scientific">Niveomyces insectorum RCEF 264</name>
    <dbReference type="NCBI Taxonomy" id="1081102"/>
    <lineage>
        <taxon>Eukaryota</taxon>
        <taxon>Fungi</taxon>
        <taxon>Dikarya</taxon>
        <taxon>Ascomycota</taxon>
        <taxon>Pezizomycotina</taxon>
        <taxon>Sordariomycetes</taxon>
        <taxon>Hypocreomycetidae</taxon>
        <taxon>Hypocreales</taxon>
        <taxon>Cordycipitaceae</taxon>
        <taxon>Niveomyces</taxon>
    </lineage>
</organism>
<dbReference type="InterPro" id="IPR050755">
    <property type="entry name" value="TRAFAC_YlqF/YawG_RiboMat"/>
</dbReference>
<dbReference type="Proteomes" id="UP000076874">
    <property type="component" value="Unassembled WGS sequence"/>
</dbReference>
<feature type="region of interest" description="Disordered" evidence="5">
    <location>
        <begin position="76"/>
        <end position="207"/>
    </location>
</feature>
<comment type="subcellular location">
    <subcellularLocation>
        <location evidence="1">Nucleus</location>
    </subcellularLocation>
</comment>
<dbReference type="InterPro" id="IPR006073">
    <property type="entry name" value="GTP-bd"/>
</dbReference>
<dbReference type="STRING" id="1081102.A0A167U6C8"/>
<dbReference type="GO" id="GO:0005730">
    <property type="term" value="C:nucleolus"/>
    <property type="evidence" value="ECO:0007669"/>
    <property type="project" value="EnsemblFungi"/>
</dbReference>
<dbReference type="GO" id="GO:0003723">
    <property type="term" value="F:RNA binding"/>
    <property type="evidence" value="ECO:0007669"/>
    <property type="project" value="EnsemblFungi"/>
</dbReference>
<feature type="compositionally biased region" description="Basic residues" evidence="5">
    <location>
        <begin position="7"/>
        <end position="24"/>
    </location>
</feature>
<feature type="compositionally biased region" description="Acidic residues" evidence="5">
    <location>
        <begin position="102"/>
        <end position="144"/>
    </location>
</feature>
<dbReference type="GO" id="GO:0030687">
    <property type="term" value="C:preribosome, large subunit precursor"/>
    <property type="evidence" value="ECO:0007669"/>
    <property type="project" value="EnsemblFungi"/>
</dbReference>
<dbReference type="GO" id="GO:0000463">
    <property type="term" value="P:maturation of LSU-rRNA from tricistronic rRNA transcript (SSU-rRNA, 5.8S rRNA, LSU-rRNA)"/>
    <property type="evidence" value="ECO:0007669"/>
    <property type="project" value="EnsemblFungi"/>
</dbReference>
<evidence type="ECO:0000256" key="3">
    <source>
        <dbReference type="ARBA" id="ARBA00023134"/>
    </source>
</evidence>
<dbReference type="GO" id="GO:0005525">
    <property type="term" value="F:GTP binding"/>
    <property type="evidence" value="ECO:0007669"/>
    <property type="project" value="UniProtKB-KW"/>
</dbReference>
<dbReference type="EMBL" id="AZHD01000008">
    <property type="protein sequence ID" value="OAA61283.1"/>
    <property type="molecule type" value="Genomic_DNA"/>
</dbReference>
<proteinExistence type="predicted"/>
<feature type="compositionally biased region" description="Basic and acidic residues" evidence="5">
    <location>
        <begin position="43"/>
        <end position="53"/>
    </location>
</feature>
<dbReference type="InterPro" id="IPR023179">
    <property type="entry name" value="GTP-bd_ortho_bundle_sf"/>
</dbReference>
<accession>A0A167U6C8</accession>
<dbReference type="OrthoDB" id="10266128at2759"/>
<dbReference type="PRINTS" id="PR00326">
    <property type="entry name" value="GTP1OBG"/>
</dbReference>
<comment type="caution">
    <text evidence="7">The sequence shown here is derived from an EMBL/GenBank/DDBJ whole genome shotgun (WGS) entry which is preliminary data.</text>
</comment>
<dbReference type="Pfam" id="PF08701">
    <property type="entry name" value="GN3L_Grn1"/>
    <property type="match status" value="1"/>
</dbReference>